<proteinExistence type="predicted"/>
<feature type="transmembrane region" description="Helical" evidence="1">
    <location>
        <begin position="6"/>
        <end position="27"/>
    </location>
</feature>
<name>A0A1A9Z726_GLOPL</name>
<reference evidence="2" key="2">
    <citation type="submission" date="2020-05" db="UniProtKB">
        <authorList>
            <consortium name="EnsemblMetazoa"/>
        </authorList>
    </citation>
    <scope>IDENTIFICATION</scope>
    <source>
        <strain evidence="2">IAEA</strain>
    </source>
</reference>
<keyword evidence="1" id="KW-0472">Membrane</keyword>
<sequence length="116" mass="13355">MTLTVFYRFYLTHQILYEHVYTFYYIVKLGNLHYLDPLMCAPITKGAIYIVNLIIYANIVIHLLSYAPVPSPIPLSPCFVKDYLESHYEKKVELKSVPHNTSTMNLSKVIPGCLKG</sequence>
<dbReference type="Proteomes" id="UP000092445">
    <property type="component" value="Unassembled WGS sequence"/>
</dbReference>
<protein>
    <submittedName>
        <fullName evidence="2">Uncharacterized protein</fullName>
    </submittedName>
</protein>
<dbReference type="AlphaFoldDB" id="A0A1A9Z726"/>
<reference evidence="3" key="1">
    <citation type="submission" date="2014-03" db="EMBL/GenBank/DDBJ databases">
        <authorList>
            <person name="Aksoy S."/>
            <person name="Warren W."/>
            <person name="Wilson R.K."/>
        </authorList>
    </citation>
    <scope>NUCLEOTIDE SEQUENCE [LARGE SCALE GENOMIC DNA]</scope>
    <source>
        <strain evidence="3">IAEA</strain>
    </source>
</reference>
<evidence type="ECO:0000313" key="2">
    <source>
        <dbReference type="EnsemblMetazoa" id="GPAI005863-PA"/>
    </source>
</evidence>
<evidence type="ECO:0000256" key="1">
    <source>
        <dbReference type="SAM" id="Phobius"/>
    </source>
</evidence>
<keyword evidence="1" id="KW-1133">Transmembrane helix</keyword>
<accession>A0A1A9Z726</accession>
<feature type="transmembrane region" description="Helical" evidence="1">
    <location>
        <begin position="47"/>
        <end position="67"/>
    </location>
</feature>
<dbReference type="VEuPathDB" id="VectorBase:GPAI005863"/>
<keyword evidence="1" id="KW-0812">Transmembrane</keyword>
<evidence type="ECO:0000313" key="3">
    <source>
        <dbReference type="Proteomes" id="UP000092445"/>
    </source>
</evidence>
<dbReference type="EnsemblMetazoa" id="GPAI005863-RA">
    <property type="protein sequence ID" value="GPAI005863-PA"/>
    <property type="gene ID" value="GPAI005863"/>
</dbReference>
<organism evidence="2 3">
    <name type="scientific">Glossina pallidipes</name>
    <name type="common">Tsetse fly</name>
    <dbReference type="NCBI Taxonomy" id="7398"/>
    <lineage>
        <taxon>Eukaryota</taxon>
        <taxon>Metazoa</taxon>
        <taxon>Ecdysozoa</taxon>
        <taxon>Arthropoda</taxon>
        <taxon>Hexapoda</taxon>
        <taxon>Insecta</taxon>
        <taxon>Pterygota</taxon>
        <taxon>Neoptera</taxon>
        <taxon>Endopterygota</taxon>
        <taxon>Diptera</taxon>
        <taxon>Brachycera</taxon>
        <taxon>Muscomorpha</taxon>
        <taxon>Hippoboscoidea</taxon>
        <taxon>Glossinidae</taxon>
        <taxon>Glossina</taxon>
    </lineage>
</organism>
<keyword evidence="3" id="KW-1185">Reference proteome</keyword>